<protein>
    <submittedName>
        <fullName evidence="1">Uncharacterized protein</fullName>
    </submittedName>
</protein>
<gene>
    <name evidence="1" type="ORF">EJ02DRAFT_430945</name>
</gene>
<reference evidence="1" key="1">
    <citation type="journal article" date="2020" name="Stud. Mycol.">
        <title>101 Dothideomycetes genomes: a test case for predicting lifestyles and emergence of pathogens.</title>
        <authorList>
            <person name="Haridas S."/>
            <person name="Albert R."/>
            <person name="Binder M."/>
            <person name="Bloem J."/>
            <person name="Labutti K."/>
            <person name="Salamov A."/>
            <person name="Andreopoulos B."/>
            <person name="Baker S."/>
            <person name="Barry K."/>
            <person name="Bills G."/>
            <person name="Bluhm B."/>
            <person name="Cannon C."/>
            <person name="Castanera R."/>
            <person name="Culley D."/>
            <person name="Daum C."/>
            <person name="Ezra D."/>
            <person name="Gonzalez J."/>
            <person name="Henrissat B."/>
            <person name="Kuo A."/>
            <person name="Liang C."/>
            <person name="Lipzen A."/>
            <person name="Lutzoni F."/>
            <person name="Magnuson J."/>
            <person name="Mondo S."/>
            <person name="Nolan M."/>
            <person name="Ohm R."/>
            <person name="Pangilinan J."/>
            <person name="Park H.-J."/>
            <person name="Ramirez L."/>
            <person name="Alfaro M."/>
            <person name="Sun H."/>
            <person name="Tritt A."/>
            <person name="Yoshinaga Y."/>
            <person name="Zwiers L.-H."/>
            <person name="Turgeon B."/>
            <person name="Goodwin S."/>
            <person name="Spatafora J."/>
            <person name="Crous P."/>
            <person name="Grigoriev I."/>
        </authorList>
    </citation>
    <scope>NUCLEOTIDE SEQUENCE</scope>
    <source>
        <strain evidence="1">CBS 161.51</strain>
    </source>
</reference>
<accession>A0A6A5T3S4</accession>
<organism evidence="1 2">
    <name type="scientific">Clathrospora elynae</name>
    <dbReference type="NCBI Taxonomy" id="706981"/>
    <lineage>
        <taxon>Eukaryota</taxon>
        <taxon>Fungi</taxon>
        <taxon>Dikarya</taxon>
        <taxon>Ascomycota</taxon>
        <taxon>Pezizomycotina</taxon>
        <taxon>Dothideomycetes</taxon>
        <taxon>Pleosporomycetidae</taxon>
        <taxon>Pleosporales</taxon>
        <taxon>Diademaceae</taxon>
        <taxon>Clathrospora</taxon>
    </lineage>
</organism>
<evidence type="ECO:0000313" key="1">
    <source>
        <dbReference type="EMBL" id="KAF1946349.1"/>
    </source>
</evidence>
<sequence length="103" mass="11194">MQINIFIIVAALFGYYFAAAIGSNCNKSSAVKLGSRGTSDNPVRYPFGFPFPSRIGIDGESPTLPKDPFPRFDCEYSCDKGDNYAPKCKFTSVPPITCCAAFC</sequence>
<proteinExistence type="predicted"/>
<dbReference type="Proteomes" id="UP000800038">
    <property type="component" value="Unassembled WGS sequence"/>
</dbReference>
<evidence type="ECO:0000313" key="2">
    <source>
        <dbReference type="Proteomes" id="UP000800038"/>
    </source>
</evidence>
<name>A0A6A5T3S4_9PLEO</name>
<dbReference type="EMBL" id="ML976004">
    <property type="protein sequence ID" value="KAF1946349.1"/>
    <property type="molecule type" value="Genomic_DNA"/>
</dbReference>
<dbReference type="AlphaFoldDB" id="A0A6A5T3S4"/>
<keyword evidence="2" id="KW-1185">Reference proteome</keyword>